<protein>
    <submittedName>
        <fullName evidence="1">Uncharacterized protein</fullName>
    </submittedName>
</protein>
<evidence type="ECO:0000313" key="2">
    <source>
        <dbReference type="Proteomes" id="UP000277921"/>
    </source>
</evidence>
<dbReference type="Proteomes" id="UP000277921">
    <property type="component" value="Unassembled WGS sequence"/>
</dbReference>
<sequence>MNRAFAFFQRVTSLIRKQLERIAWSSEGDHSVDDLTSETWLIVDELHADPDATPDPDDENLRDMIVARLQRQFGKFVNRKERFALRIDRDDIDDDGDLLPSAVGARLSAPEKYEPLVALEMREDASAAARAISGRFSEAIAYLRTFERFDGDAVRMATYLAIGPQTLNRRVARASRVEETQPSMFDGIEVIPPEFMPLTGRWASPPLPHPYRPTCAAAWPLQLQLFIESGKLFFCRRRRAQ</sequence>
<proteinExistence type="predicted"/>
<dbReference type="RefSeq" id="WP_124576022.1">
    <property type="nucleotide sequence ID" value="NZ_QTQV01000001.1"/>
</dbReference>
<dbReference type="EMBL" id="QTQV01000001">
    <property type="protein sequence ID" value="RQT21788.1"/>
    <property type="molecule type" value="Genomic_DNA"/>
</dbReference>
<reference evidence="1 2" key="1">
    <citation type="submission" date="2018-08" db="EMBL/GenBank/DDBJ databases">
        <title>Comparative analysis of Burkholderia isolates from Puerto Rico.</title>
        <authorList>
            <person name="Hall C."/>
            <person name="Sahl J."/>
            <person name="Wagner D."/>
        </authorList>
    </citation>
    <scope>NUCLEOTIDE SEQUENCE [LARGE SCALE GENOMIC DNA]</scope>
    <source>
        <strain evidence="1 2">Bp9025</strain>
    </source>
</reference>
<gene>
    <name evidence="1" type="ORF">DF051_02895</name>
</gene>
<dbReference type="AlphaFoldDB" id="A0A3N8QDB2"/>
<evidence type="ECO:0000313" key="1">
    <source>
        <dbReference type="EMBL" id="RQT21788.1"/>
    </source>
</evidence>
<organism evidence="1 2">
    <name type="scientific">Burkholderia contaminans</name>
    <dbReference type="NCBI Taxonomy" id="488447"/>
    <lineage>
        <taxon>Bacteria</taxon>
        <taxon>Pseudomonadati</taxon>
        <taxon>Pseudomonadota</taxon>
        <taxon>Betaproteobacteria</taxon>
        <taxon>Burkholderiales</taxon>
        <taxon>Burkholderiaceae</taxon>
        <taxon>Burkholderia</taxon>
        <taxon>Burkholderia cepacia complex</taxon>
    </lineage>
</organism>
<name>A0A3N8QDB2_9BURK</name>
<comment type="caution">
    <text evidence="1">The sequence shown here is derived from an EMBL/GenBank/DDBJ whole genome shotgun (WGS) entry which is preliminary data.</text>
</comment>
<accession>A0A3N8QDB2</accession>